<gene>
    <name evidence="1" type="ORF">ACFP1Z_20940</name>
</gene>
<dbReference type="Proteomes" id="UP001596083">
    <property type="component" value="Unassembled WGS sequence"/>
</dbReference>
<protein>
    <submittedName>
        <fullName evidence="1">DUF6415 family natural product biosynthesis protein</fullName>
    </submittedName>
</protein>
<dbReference type="InterPro" id="IPR046300">
    <property type="entry name" value="DUF6415"/>
</dbReference>
<sequence length="140" mass="15048">MCGLSVAPGIGEITAFLLDRDETAHPAPEELRDWTGQLTKALNRSIRCVAEAAAQLPTARPERTQALAAADKAAHRLRTGPGNGAEAALAYAMGLASDVRALREHRRVLDAEAYGQHAARKEKLSERVAAANALSRRFPR</sequence>
<comment type="caution">
    <text evidence="1">The sequence shown here is derived from an EMBL/GenBank/DDBJ whole genome shotgun (WGS) entry which is preliminary data.</text>
</comment>
<dbReference type="RefSeq" id="WP_390318231.1">
    <property type="nucleotide sequence ID" value="NZ_JBHSPB010000012.1"/>
</dbReference>
<evidence type="ECO:0000313" key="2">
    <source>
        <dbReference type="Proteomes" id="UP001596083"/>
    </source>
</evidence>
<evidence type="ECO:0000313" key="1">
    <source>
        <dbReference type="EMBL" id="MFC5722640.1"/>
    </source>
</evidence>
<keyword evidence="2" id="KW-1185">Reference proteome</keyword>
<dbReference type="Pfam" id="PF19979">
    <property type="entry name" value="DUF6415"/>
    <property type="match status" value="1"/>
</dbReference>
<reference evidence="2" key="1">
    <citation type="journal article" date="2019" name="Int. J. Syst. Evol. Microbiol.">
        <title>The Global Catalogue of Microorganisms (GCM) 10K type strain sequencing project: providing services to taxonomists for standard genome sequencing and annotation.</title>
        <authorList>
            <consortium name="The Broad Institute Genomics Platform"/>
            <consortium name="The Broad Institute Genome Sequencing Center for Infectious Disease"/>
            <person name="Wu L."/>
            <person name="Ma J."/>
        </authorList>
    </citation>
    <scope>NUCLEOTIDE SEQUENCE [LARGE SCALE GENOMIC DNA]</scope>
    <source>
        <strain evidence="2">CGMCC 4.7304</strain>
    </source>
</reference>
<proteinExistence type="predicted"/>
<name>A0ABW0Z8B6_9ACTN</name>
<dbReference type="EMBL" id="JBHSPB010000012">
    <property type="protein sequence ID" value="MFC5722640.1"/>
    <property type="molecule type" value="Genomic_DNA"/>
</dbReference>
<organism evidence="1 2">
    <name type="scientific">Streptomyces gamaensis</name>
    <dbReference type="NCBI Taxonomy" id="1763542"/>
    <lineage>
        <taxon>Bacteria</taxon>
        <taxon>Bacillati</taxon>
        <taxon>Actinomycetota</taxon>
        <taxon>Actinomycetes</taxon>
        <taxon>Kitasatosporales</taxon>
        <taxon>Streptomycetaceae</taxon>
        <taxon>Streptomyces</taxon>
    </lineage>
</organism>
<accession>A0ABW0Z8B6</accession>